<proteinExistence type="predicted"/>
<accession>A0AAV0BWD9</accession>
<evidence type="ECO:0000259" key="1">
    <source>
        <dbReference type="SMART" id="SM00597"/>
    </source>
</evidence>
<name>A0AAV0BWD9_9ASTE</name>
<dbReference type="Pfam" id="PF14291">
    <property type="entry name" value="DUF4371"/>
    <property type="match status" value="1"/>
</dbReference>
<evidence type="ECO:0000313" key="3">
    <source>
        <dbReference type="Proteomes" id="UP001152523"/>
    </source>
</evidence>
<evidence type="ECO:0000313" key="2">
    <source>
        <dbReference type="EMBL" id="CAH9052678.1"/>
    </source>
</evidence>
<gene>
    <name evidence="2" type="ORF">CEPIT_LOCUS406</name>
</gene>
<reference evidence="2" key="1">
    <citation type="submission" date="2022-07" db="EMBL/GenBank/DDBJ databases">
        <authorList>
            <person name="Macas J."/>
            <person name="Novak P."/>
            <person name="Neumann P."/>
        </authorList>
    </citation>
    <scope>NUCLEOTIDE SEQUENCE</scope>
</reference>
<dbReference type="InterPro" id="IPR025398">
    <property type="entry name" value="DUF4371"/>
</dbReference>
<feature type="domain" description="TTF-type" evidence="1">
    <location>
        <begin position="113"/>
        <end position="211"/>
    </location>
</feature>
<dbReference type="AlphaFoldDB" id="A0AAV0BWD9"/>
<dbReference type="InterPro" id="IPR006580">
    <property type="entry name" value="Znf_TTF"/>
</dbReference>
<dbReference type="EMBL" id="CAMAPF010000005">
    <property type="protein sequence ID" value="CAH9052678.1"/>
    <property type="molecule type" value="Genomic_DNA"/>
</dbReference>
<dbReference type="PANTHER" id="PTHR45749">
    <property type="match status" value="1"/>
</dbReference>
<protein>
    <recommendedName>
        <fullName evidence="1">TTF-type domain-containing protein</fullName>
    </recommendedName>
</protein>
<sequence length="344" mass="39749">MDNEHIAKKGKVLISSFFPKVNRQAGEGSSEPIPTIVQDPLNEVPPYAQVPEIQTISNLELPPSFSIERDPGKRKQIHEYHVNVRDEVRRAYLNVGPYQPRMEAYPFEKIGAKKRSFQKHWFDKFNWLEYSSVTDKAYCFFCFLFLSDIHMHTTFALVKDGFQSWKRINQGSQCAFLQHVGTKEKSSHVMCVERAENLRQPSGHIKNVLHTQSQQEKQKNHLRLRTSIITVRWLALQGCAFRGHDESLTSSNRGNFIELVKAFASMNTKVQEVVLENAPKNAQYIAPEIQKEILNIMANRVRQMVREEISNSCFCILVDEAQDISKQEQMAIIISWLGQEDRLK</sequence>
<keyword evidence="3" id="KW-1185">Reference proteome</keyword>
<comment type="caution">
    <text evidence="2">The sequence shown here is derived from an EMBL/GenBank/DDBJ whole genome shotgun (WGS) entry which is preliminary data.</text>
</comment>
<dbReference type="SMART" id="SM00597">
    <property type="entry name" value="ZnF_TTF"/>
    <property type="match status" value="1"/>
</dbReference>
<dbReference type="Proteomes" id="UP001152523">
    <property type="component" value="Unassembled WGS sequence"/>
</dbReference>
<organism evidence="2 3">
    <name type="scientific">Cuscuta epithymum</name>
    <dbReference type="NCBI Taxonomy" id="186058"/>
    <lineage>
        <taxon>Eukaryota</taxon>
        <taxon>Viridiplantae</taxon>
        <taxon>Streptophyta</taxon>
        <taxon>Embryophyta</taxon>
        <taxon>Tracheophyta</taxon>
        <taxon>Spermatophyta</taxon>
        <taxon>Magnoliopsida</taxon>
        <taxon>eudicotyledons</taxon>
        <taxon>Gunneridae</taxon>
        <taxon>Pentapetalae</taxon>
        <taxon>asterids</taxon>
        <taxon>lamiids</taxon>
        <taxon>Solanales</taxon>
        <taxon>Convolvulaceae</taxon>
        <taxon>Cuscuteae</taxon>
        <taxon>Cuscuta</taxon>
        <taxon>Cuscuta subgen. Cuscuta</taxon>
    </lineage>
</organism>
<dbReference type="PANTHER" id="PTHR45749:SF37">
    <property type="entry name" value="OS05G0311600 PROTEIN"/>
    <property type="match status" value="1"/>
</dbReference>